<dbReference type="Pfam" id="PF00069">
    <property type="entry name" value="Pkinase"/>
    <property type="match status" value="1"/>
</dbReference>
<dbReference type="EC" id="2.7.11.1" evidence="1"/>
<dbReference type="AlphaFoldDB" id="A0A540VKV5"/>
<dbReference type="Gene3D" id="3.30.200.20">
    <property type="entry name" value="Phosphorylase Kinase, domain 1"/>
    <property type="match status" value="1"/>
</dbReference>
<keyword evidence="7" id="KW-0723">Serine/threonine-protein kinase</keyword>
<dbReference type="PIRSF" id="PIRSF000654">
    <property type="entry name" value="Integrin-linked_kinase"/>
    <property type="match status" value="1"/>
</dbReference>
<keyword evidence="3" id="KW-0547">Nucleotide-binding</keyword>
<dbReference type="Gene3D" id="1.10.510.10">
    <property type="entry name" value="Transferase(Phosphotransferase) domain 1"/>
    <property type="match status" value="1"/>
</dbReference>
<comment type="caution">
    <text evidence="7">The sequence shown here is derived from an EMBL/GenBank/DDBJ whole genome shotgun (WGS) entry which is preliminary data.</text>
</comment>
<keyword evidence="5" id="KW-0067">ATP-binding</keyword>
<dbReference type="SMART" id="SM00220">
    <property type="entry name" value="S_TKc"/>
    <property type="match status" value="1"/>
</dbReference>
<dbReference type="Proteomes" id="UP000317371">
    <property type="component" value="Unassembled WGS sequence"/>
</dbReference>
<evidence type="ECO:0000256" key="3">
    <source>
        <dbReference type="ARBA" id="ARBA00022741"/>
    </source>
</evidence>
<sequence length="304" mass="33978">MEHWSGGYPTRPGQEPLRKLGAYEMEAVLGQGAVATVYRARWKNQRTVAIKVLHPAAAAQPHIREALFREYRILSRLHHPGIVQALDAGEMEGRIYLAMELIEGENLDSFLARVKSMGEEAAIDITRQMADALHHIHEHQIVHRDIKPGNVILTRLSRAILFDFGAALDLRAVRDEDFQGLFGTPSFVAPEQIRGDRTIDGRADLYSLGVVLYRMVTGRRPFYGSRSEVLEAHLHKPPPPPSQFTYITPELEQIILKALAKDPADRFQTGAELSAALAAVKLVPPPRSDLSQRLLGWLRDAVNP</sequence>
<keyword evidence="2" id="KW-0808">Transferase</keyword>
<evidence type="ECO:0000256" key="2">
    <source>
        <dbReference type="ARBA" id="ARBA00022679"/>
    </source>
</evidence>
<protein>
    <recommendedName>
        <fullName evidence="1">non-specific serine/threonine protein kinase</fullName>
        <ecNumber evidence="1">2.7.11.1</ecNumber>
    </recommendedName>
</protein>
<keyword evidence="4 7" id="KW-0418">Kinase</keyword>
<gene>
    <name evidence="7" type="ORF">FKZ61_02990</name>
</gene>
<dbReference type="EMBL" id="VIGC01000003">
    <property type="protein sequence ID" value="TQE97398.1"/>
    <property type="molecule type" value="Genomic_DNA"/>
</dbReference>
<dbReference type="PROSITE" id="PS00108">
    <property type="entry name" value="PROTEIN_KINASE_ST"/>
    <property type="match status" value="1"/>
</dbReference>
<dbReference type="PANTHER" id="PTHR43289">
    <property type="entry name" value="MITOGEN-ACTIVATED PROTEIN KINASE KINASE KINASE 20-RELATED"/>
    <property type="match status" value="1"/>
</dbReference>
<dbReference type="SUPFAM" id="SSF56112">
    <property type="entry name" value="Protein kinase-like (PK-like)"/>
    <property type="match status" value="1"/>
</dbReference>
<evidence type="ECO:0000256" key="5">
    <source>
        <dbReference type="ARBA" id="ARBA00022840"/>
    </source>
</evidence>
<evidence type="ECO:0000313" key="7">
    <source>
        <dbReference type="EMBL" id="TQE97398.1"/>
    </source>
</evidence>
<evidence type="ECO:0000256" key="1">
    <source>
        <dbReference type="ARBA" id="ARBA00012513"/>
    </source>
</evidence>
<accession>A0A540VKV5</accession>
<dbReference type="InterPro" id="IPR008271">
    <property type="entry name" value="Ser/Thr_kinase_AS"/>
</dbReference>
<name>A0A540VKV5_9CHLR</name>
<dbReference type="InterPro" id="IPR011009">
    <property type="entry name" value="Kinase-like_dom_sf"/>
</dbReference>
<reference evidence="7 8" key="1">
    <citation type="submission" date="2019-06" db="EMBL/GenBank/DDBJ databases">
        <title>Genome sequence of Litorilinea aerophila BAA-2444.</title>
        <authorList>
            <person name="Maclea K.S."/>
            <person name="Maurais E.G."/>
            <person name="Iannazzi L.C."/>
        </authorList>
    </citation>
    <scope>NUCLEOTIDE SEQUENCE [LARGE SCALE GENOMIC DNA]</scope>
    <source>
        <strain evidence="7 8">ATCC BAA-2444</strain>
    </source>
</reference>
<dbReference type="PANTHER" id="PTHR43289:SF6">
    <property type="entry name" value="SERINE_THREONINE-PROTEIN KINASE NEKL-3"/>
    <property type="match status" value="1"/>
</dbReference>
<dbReference type="GO" id="GO:0004674">
    <property type="term" value="F:protein serine/threonine kinase activity"/>
    <property type="evidence" value="ECO:0007669"/>
    <property type="project" value="UniProtKB-KW"/>
</dbReference>
<dbReference type="CDD" id="cd14014">
    <property type="entry name" value="STKc_PknB_like"/>
    <property type="match status" value="1"/>
</dbReference>
<keyword evidence="8" id="KW-1185">Reference proteome</keyword>
<evidence type="ECO:0000259" key="6">
    <source>
        <dbReference type="PROSITE" id="PS50011"/>
    </source>
</evidence>
<feature type="domain" description="Protein kinase" evidence="6">
    <location>
        <begin position="23"/>
        <end position="280"/>
    </location>
</feature>
<organism evidence="7 8">
    <name type="scientific">Litorilinea aerophila</name>
    <dbReference type="NCBI Taxonomy" id="1204385"/>
    <lineage>
        <taxon>Bacteria</taxon>
        <taxon>Bacillati</taxon>
        <taxon>Chloroflexota</taxon>
        <taxon>Caldilineae</taxon>
        <taxon>Caldilineales</taxon>
        <taxon>Caldilineaceae</taxon>
        <taxon>Litorilinea</taxon>
    </lineage>
</organism>
<dbReference type="InParanoid" id="A0A540VKV5"/>
<evidence type="ECO:0000313" key="8">
    <source>
        <dbReference type="Proteomes" id="UP000317371"/>
    </source>
</evidence>
<dbReference type="PROSITE" id="PS50011">
    <property type="entry name" value="PROTEIN_KINASE_DOM"/>
    <property type="match status" value="1"/>
</dbReference>
<proteinExistence type="predicted"/>
<dbReference type="RefSeq" id="WP_141608591.1">
    <property type="nucleotide sequence ID" value="NZ_VIGC02000003.1"/>
</dbReference>
<dbReference type="OrthoDB" id="9814968at2"/>
<dbReference type="GO" id="GO:0005524">
    <property type="term" value="F:ATP binding"/>
    <property type="evidence" value="ECO:0007669"/>
    <property type="project" value="UniProtKB-KW"/>
</dbReference>
<evidence type="ECO:0000256" key="4">
    <source>
        <dbReference type="ARBA" id="ARBA00022777"/>
    </source>
</evidence>
<dbReference type="InterPro" id="IPR000719">
    <property type="entry name" value="Prot_kinase_dom"/>
</dbReference>